<name>A0A8B2NTK9_9HYPH</name>
<feature type="transmembrane region" description="Helical" evidence="1">
    <location>
        <begin position="56"/>
        <end position="77"/>
    </location>
</feature>
<dbReference type="GO" id="GO:0070573">
    <property type="term" value="F:metallodipeptidase activity"/>
    <property type="evidence" value="ECO:0007669"/>
    <property type="project" value="InterPro"/>
</dbReference>
<keyword evidence="1" id="KW-0472">Membrane</keyword>
<organism evidence="2 3">
    <name type="scientific">Acuticoccus sediminis</name>
    <dbReference type="NCBI Taxonomy" id="2184697"/>
    <lineage>
        <taxon>Bacteria</taxon>
        <taxon>Pseudomonadati</taxon>
        <taxon>Pseudomonadota</taxon>
        <taxon>Alphaproteobacteria</taxon>
        <taxon>Hyphomicrobiales</taxon>
        <taxon>Amorphaceae</taxon>
        <taxon>Acuticoccus</taxon>
    </lineage>
</organism>
<dbReference type="Proteomes" id="UP000249590">
    <property type="component" value="Unassembled WGS sequence"/>
</dbReference>
<evidence type="ECO:0000313" key="2">
    <source>
        <dbReference type="EMBL" id="RAI02291.1"/>
    </source>
</evidence>
<dbReference type="GO" id="GO:0006508">
    <property type="term" value="P:proteolysis"/>
    <property type="evidence" value="ECO:0007669"/>
    <property type="project" value="InterPro"/>
</dbReference>
<keyword evidence="3" id="KW-1185">Reference proteome</keyword>
<dbReference type="PANTHER" id="PTHR10443">
    <property type="entry name" value="MICROSOMAL DIPEPTIDASE"/>
    <property type="match status" value="1"/>
</dbReference>
<comment type="caution">
    <text evidence="2">The sequence shown here is derived from an EMBL/GenBank/DDBJ whole genome shotgun (WGS) entry which is preliminary data.</text>
</comment>
<accession>A0A8B2NTK9</accession>
<dbReference type="PROSITE" id="PS51365">
    <property type="entry name" value="RENAL_DIPEPTIDASE_2"/>
    <property type="match status" value="1"/>
</dbReference>
<protein>
    <recommendedName>
        <fullName evidence="4">Zn-dependent dipeptidase, dipeptidase homolog</fullName>
    </recommendedName>
</protein>
<feature type="transmembrane region" description="Helical" evidence="1">
    <location>
        <begin position="148"/>
        <end position="171"/>
    </location>
</feature>
<dbReference type="AlphaFoldDB" id="A0A8B2NTK9"/>
<dbReference type="Gene3D" id="3.20.20.140">
    <property type="entry name" value="Metal-dependent hydrolases"/>
    <property type="match status" value="1"/>
</dbReference>
<evidence type="ECO:0000313" key="3">
    <source>
        <dbReference type="Proteomes" id="UP000249590"/>
    </source>
</evidence>
<dbReference type="EMBL" id="QHHQ01000002">
    <property type="protein sequence ID" value="RAI02291.1"/>
    <property type="molecule type" value="Genomic_DNA"/>
</dbReference>
<feature type="transmembrane region" description="Helical" evidence="1">
    <location>
        <begin position="117"/>
        <end position="136"/>
    </location>
</feature>
<dbReference type="PANTHER" id="PTHR10443:SF12">
    <property type="entry name" value="DIPEPTIDASE"/>
    <property type="match status" value="1"/>
</dbReference>
<sequence length="628" mass="64870">MIMPTRRRISFALYTLACLVLLGLAAAILSGSLEPAGDGAVAWRRTAPGGTVVADAFRAVAAAGLAGLLIVTLPLLLTRFRAGDRLARVVIPLGLLAVTVPAAIALAAVWLETPVVPLWYGAAAGVAGGAVGLVLDAPWASADRPRRLVTVAVAVVVPVLVGVAVLASGVVGRGVDVGLNTVLAAPRPGVSPEIAAFHDDLFIVDLHADTMMWDRDFLGASRVGHVDLDRLVKGNVALQVFAAVTKTVSARPAPDPGRLLVGATVCLSPDSLNQTGLLQVAQFSPLATWFDLEARAIHQARRLKRFIAETEAHDDGTSPRMVLIRTADDLDALIRQRRREQASGGRPRTVGALIAVEGTHWLGGGGTDPAAGVETLFAEGFRMLAPTHRFDNTLGASSEGCDPDSGLTADGAAFVGAVAHNGIVLDLAHAADATLEGAVGQGAGPVVISHTGSRTACLGYRDEAPRPGCDANRNISDEDVRAVARTGGIIGIGLWPEVGSNSVEEGMTHYRAVLSALAEPSFVEEMRAAHPAYDPTDHIALGTDFDGAVSTPYDAAGLPALTAALVVAPMPVPLDRRAIRKIAGANACRVFATRLPGGSAERAAQICAPLLSGTDGRTALSQNLGGVR</sequence>
<evidence type="ECO:0008006" key="4">
    <source>
        <dbReference type="Google" id="ProtNLM"/>
    </source>
</evidence>
<proteinExistence type="predicted"/>
<keyword evidence="1" id="KW-1133">Transmembrane helix</keyword>
<dbReference type="InterPro" id="IPR032466">
    <property type="entry name" value="Metal_Hydrolase"/>
</dbReference>
<dbReference type="InterPro" id="IPR008257">
    <property type="entry name" value="Pept_M19"/>
</dbReference>
<feature type="transmembrane region" description="Helical" evidence="1">
    <location>
        <begin position="89"/>
        <end position="111"/>
    </location>
</feature>
<dbReference type="SUPFAM" id="SSF51556">
    <property type="entry name" value="Metallo-dependent hydrolases"/>
    <property type="match status" value="1"/>
</dbReference>
<gene>
    <name evidence="2" type="ORF">DLJ53_13075</name>
</gene>
<keyword evidence="1" id="KW-0812">Transmembrane</keyword>
<dbReference type="Pfam" id="PF01244">
    <property type="entry name" value="Peptidase_M19"/>
    <property type="match status" value="1"/>
</dbReference>
<reference evidence="2 3" key="1">
    <citation type="submission" date="2018-05" db="EMBL/GenBank/DDBJ databases">
        <title>Acuticoccus sediminis sp. nov., isolated from deep-sea sediment of Indian Ocean.</title>
        <authorList>
            <person name="Liu X."/>
            <person name="Lai Q."/>
            <person name="Du Y."/>
            <person name="Sun F."/>
            <person name="Zhang X."/>
            <person name="Wang S."/>
            <person name="Shao Z."/>
        </authorList>
    </citation>
    <scope>NUCLEOTIDE SEQUENCE [LARGE SCALE GENOMIC DNA]</scope>
    <source>
        <strain evidence="2 3">PTG4-2</strain>
    </source>
</reference>
<evidence type="ECO:0000256" key="1">
    <source>
        <dbReference type="SAM" id="Phobius"/>
    </source>
</evidence>